<reference evidence="2 3" key="1">
    <citation type="submission" date="2019-08" db="EMBL/GenBank/DDBJ databases">
        <title>In-depth cultivation of the pig gut microbiome towards novel bacterial diversity and tailored functional studies.</title>
        <authorList>
            <person name="Wylensek D."/>
            <person name="Hitch T.C.A."/>
            <person name="Clavel T."/>
        </authorList>
    </citation>
    <scope>NUCLEOTIDE SEQUENCE [LARGE SCALE GENOMIC DNA]</scope>
    <source>
        <strain evidence="2 3">BL-389-WT-3D</strain>
    </source>
</reference>
<dbReference type="EMBL" id="VUMB01000025">
    <property type="protein sequence ID" value="MSS41082.1"/>
    <property type="molecule type" value="Genomic_DNA"/>
</dbReference>
<name>A0A844F4A1_CLOSV</name>
<protein>
    <submittedName>
        <fullName evidence="2">Uncharacterized protein</fullName>
    </submittedName>
</protein>
<dbReference type="RefSeq" id="WP_154323048.1">
    <property type="nucleotide sequence ID" value="NZ_CP045695.1"/>
</dbReference>
<comment type="caution">
    <text evidence="2">The sequence shown here is derived from an EMBL/GenBank/DDBJ whole genome shotgun (WGS) entry which is preliminary data.</text>
</comment>
<evidence type="ECO:0000313" key="2">
    <source>
        <dbReference type="EMBL" id="MSS41082.1"/>
    </source>
</evidence>
<gene>
    <name evidence="2" type="ORF">FYJ37_12160</name>
</gene>
<keyword evidence="1" id="KW-1133">Transmembrane helix</keyword>
<sequence>MFQYEKQEIQIKDTHKKHILLWVLGSVLIIGMLIAIPLVKHGIQSRVNKNHLEESEIQNIINENFRTGENIIYDSEVENDLRDVLGSEVVDIKSTLGEETDEMYRENGMDIYTFGMLTVAVNQEAVIQDILIDYTAGENKKEYGIYGIDGTSDIGSVKEILGTPDQEYENELCYRFDREFSPGLNITFSADGMVEQLEYYYVQ</sequence>
<proteinExistence type="predicted"/>
<organism evidence="2 3">
    <name type="scientific">Clostridium scindens (strain JCM 10418 / VPI 12708)</name>
    <dbReference type="NCBI Taxonomy" id="29347"/>
    <lineage>
        <taxon>Bacteria</taxon>
        <taxon>Bacillati</taxon>
        <taxon>Bacillota</taxon>
        <taxon>Clostridia</taxon>
        <taxon>Lachnospirales</taxon>
        <taxon>Lachnospiraceae</taxon>
    </lineage>
</organism>
<feature type="transmembrane region" description="Helical" evidence="1">
    <location>
        <begin position="20"/>
        <end position="39"/>
    </location>
</feature>
<evidence type="ECO:0000313" key="3">
    <source>
        <dbReference type="Proteomes" id="UP000462363"/>
    </source>
</evidence>
<keyword evidence="1" id="KW-0472">Membrane</keyword>
<accession>A0A844F4A1</accession>
<keyword evidence="1" id="KW-0812">Transmembrane</keyword>
<dbReference type="Proteomes" id="UP000462363">
    <property type="component" value="Unassembled WGS sequence"/>
</dbReference>
<dbReference type="AlphaFoldDB" id="A0A844F4A1"/>
<evidence type="ECO:0000256" key="1">
    <source>
        <dbReference type="SAM" id="Phobius"/>
    </source>
</evidence>